<dbReference type="Proteomes" id="UP000636479">
    <property type="component" value="Unassembled WGS sequence"/>
</dbReference>
<name>A0A8H6VU57_9AGAR</name>
<accession>A0A8H6VU57</accession>
<feature type="compositionally biased region" description="Polar residues" evidence="1">
    <location>
        <begin position="98"/>
        <end position="107"/>
    </location>
</feature>
<comment type="caution">
    <text evidence="2">The sequence shown here is derived from an EMBL/GenBank/DDBJ whole genome shotgun (WGS) entry which is preliminary data.</text>
</comment>
<evidence type="ECO:0000313" key="2">
    <source>
        <dbReference type="EMBL" id="KAF7290208.1"/>
    </source>
</evidence>
<feature type="compositionally biased region" description="Basic and acidic residues" evidence="1">
    <location>
        <begin position="123"/>
        <end position="140"/>
    </location>
</feature>
<protein>
    <submittedName>
        <fullName evidence="2">Uncharacterized protein</fullName>
    </submittedName>
</protein>
<proteinExistence type="predicted"/>
<dbReference type="RefSeq" id="XP_037213786.1">
    <property type="nucleotide sequence ID" value="XM_037369790.1"/>
</dbReference>
<feature type="region of interest" description="Disordered" evidence="1">
    <location>
        <begin position="80"/>
        <end position="110"/>
    </location>
</feature>
<sequence length="263" mass="27943">MHPPPSLAAVPSTLKRKRAHPPPGESPPVVKVGPDGTHLSLTHTPRHSAYELTIRIDGAPSPTPRKRRCSLHSVAVCPAPTQHHMTPSNIGRRAGGSSAATPRSTAPRTPIDAVPRMTHITLRETRYPPPRARRDRDTTRQPDTAGTAPLPRSRIIAATAYLPAEAMAVALSPTSPAPPSGHPPPPPSASTVYVYGLLVRVEREYSAGTGKLWKERVTLGLRNADFRGGTQTVEAEPATAAPADSDGERGSGQERIAANCVVF</sequence>
<reference evidence="2" key="1">
    <citation type="submission" date="2020-05" db="EMBL/GenBank/DDBJ databases">
        <title>Mycena genomes resolve the evolution of fungal bioluminescence.</title>
        <authorList>
            <person name="Tsai I.J."/>
        </authorList>
    </citation>
    <scope>NUCLEOTIDE SEQUENCE</scope>
    <source>
        <strain evidence="2">171206Taipei</strain>
    </source>
</reference>
<feature type="region of interest" description="Disordered" evidence="1">
    <location>
        <begin position="228"/>
        <end position="253"/>
    </location>
</feature>
<evidence type="ECO:0000256" key="1">
    <source>
        <dbReference type="SAM" id="MobiDB-lite"/>
    </source>
</evidence>
<dbReference type="EMBL" id="JACAZF010000015">
    <property type="protein sequence ID" value="KAF7290208.1"/>
    <property type="molecule type" value="Genomic_DNA"/>
</dbReference>
<keyword evidence="3" id="KW-1185">Reference proteome</keyword>
<organism evidence="2 3">
    <name type="scientific">Mycena indigotica</name>
    <dbReference type="NCBI Taxonomy" id="2126181"/>
    <lineage>
        <taxon>Eukaryota</taxon>
        <taxon>Fungi</taxon>
        <taxon>Dikarya</taxon>
        <taxon>Basidiomycota</taxon>
        <taxon>Agaricomycotina</taxon>
        <taxon>Agaricomycetes</taxon>
        <taxon>Agaricomycetidae</taxon>
        <taxon>Agaricales</taxon>
        <taxon>Marasmiineae</taxon>
        <taxon>Mycenaceae</taxon>
        <taxon>Mycena</taxon>
    </lineage>
</organism>
<dbReference type="GeneID" id="59352306"/>
<gene>
    <name evidence="2" type="ORF">MIND_01334300</name>
</gene>
<feature type="compositionally biased region" description="Low complexity" evidence="1">
    <location>
        <begin position="232"/>
        <end position="243"/>
    </location>
</feature>
<evidence type="ECO:0000313" key="3">
    <source>
        <dbReference type="Proteomes" id="UP000636479"/>
    </source>
</evidence>
<feature type="region of interest" description="Disordered" evidence="1">
    <location>
        <begin position="123"/>
        <end position="152"/>
    </location>
</feature>
<feature type="region of interest" description="Disordered" evidence="1">
    <location>
        <begin position="1"/>
        <end position="36"/>
    </location>
</feature>
<dbReference type="AlphaFoldDB" id="A0A8H6VU57"/>